<feature type="domain" description="DJ-1/PfpI" evidence="7">
    <location>
        <begin position="116"/>
        <end position="244"/>
    </location>
</feature>
<gene>
    <name evidence="8" type="ORF">SLS63_001645</name>
</gene>
<dbReference type="EMBL" id="JAKNSF020000004">
    <property type="protein sequence ID" value="KAK7739303.1"/>
    <property type="molecule type" value="Genomic_DNA"/>
</dbReference>
<comment type="catalytic activity">
    <reaction evidence="5">
        <text>methylglyoxal + H2O = (R)-lactate + H(+)</text>
        <dbReference type="Rhea" id="RHEA:27754"/>
        <dbReference type="ChEBI" id="CHEBI:15377"/>
        <dbReference type="ChEBI" id="CHEBI:15378"/>
        <dbReference type="ChEBI" id="CHEBI:16004"/>
        <dbReference type="ChEBI" id="CHEBI:17158"/>
        <dbReference type="EC" id="4.2.1.130"/>
    </reaction>
</comment>
<dbReference type="SUPFAM" id="SSF52317">
    <property type="entry name" value="Class I glutamine amidotransferase-like"/>
    <property type="match status" value="1"/>
</dbReference>
<comment type="similarity">
    <text evidence="4">Belongs to the peptidase C56 family. HSP31-like subfamily.</text>
</comment>
<sequence>MAPKVLVVLTSKDAMSKKPTSQLSEAEKKQAQPTGWYLPEFAHPFYALTGKDADGKKLSPPRAEVTVASPKGGEAPIDQKSVENFKDADSVRFYETEKKLWAETQPLQDFRGRAFEFDAIFYPGGHGPMFDLVDDEDSQQLIAEFYNAGKTVASVCHGPIVLVNVTIDGKPLLQGRQVTGFSNEEEDIIGLTSAMPQLLEDEVKKSGGIYVKADKPWSEKVVVDGQLITGQNPASAAAVGRALAQALGL</sequence>
<dbReference type="EC" id="4.2.1.130" evidence="1"/>
<name>A0ABR1PKV4_DIAER</name>
<dbReference type="InterPro" id="IPR029062">
    <property type="entry name" value="Class_I_gatase-like"/>
</dbReference>
<dbReference type="CDD" id="cd03141">
    <property type="entry name" value="GATase1_Hsp31_like"/>
    <property type="match status" value="1"/>
</dbReference>
<evidence type="ECO:0000313" key="8">
    <source>
        <dbReference type="EMBL" id="KAK7739303.1"/>
    </source>
</evidence>
<evidence type="ECO:0000256" key="5">
    <source>
        <dbReference type="ARBA" id="ARBA00048082"/>
    </source>
</evidence>
<protein>
    <recommendedName>
        <fullName evidence="1">D-lactate dehydratase</fullName>
        <ecNumber evidence="1">4.2.1.130</ecNumber>
    </recommendedName>
</protein>
<evidence type="ECO:0000313" key="9">
    <source>
        <dbReference type="Proteomes" id="UP001430848"/>
    </source>
</evidence>
<feature type="region of interest" description="Disordered" evidence="6">
    <location>
        <begin position="54"/>
        <end position="78"/>
    </location>
</feature>
<keyword evidence="3" id="KW-0456">Lyase</keyword>
<keyword evidence="2" id="KW-0346">Stress response</keyword>
<evidence type="ECO:0000256" key="4">
    <source>
        <dbReference type="ARBA" id="ARBA00038493"/>
    </source>
</evidence>
<evidence type="ECO:0000256" key="6">
    <source>
        <dbReference type="SAM" id="MobiDB-lite"/>
    </source>
</evidence>
<accession>A0ABR1PKV4</accession>
<dbReference type="Pfam" id="PF01965">
    <property type="entry name" value="DJ-1_PfpI"/>
    <property type="match status" value="1"/>
</dbReference>
<dbReference type="InterPro" id="IPR002818">
    <property type="entry name" value="DJ-1/PfpI"/>
</dbReference>
<reference evidence="8 9" key="1">
    <citation type="submission" date="2024-02" db="EMBL/GenBank/DDBJ databases">
        <title>De novo assembly and annotation of 12 fungi associated with fruit tree decline syndrome in Ontario, Canada.</title>
        <authorList>
            <person name="Sulman M."/>
            <person name="Ellouze W."/>
            <person name="Ilyukhin E."/>
        </authorList>
    </citation>
    <scope>NUCLEOTIDE SEQUENCE [LARGE SCALE GENOMIC DNA]</scope>
    <source>
        <strain evidence="8 9">M169</strain>
    </source>
</reference>
<dbReference type="InterPro" id="IPR050325">
    <property type="entry name" value="Prot/Nucl_acid_deglycase"/>
</dbReference>
<organism evidence="8 9">
    <name type="scientific">Diaporthe eres</name>
    <name type="common">Phomopsis oblonga</name>
    <dbReference type="NCBI Taxonomy" id="83184"/>
    <lineage>
        <taxon>Eukaryota</taxon>
        <taxon>Fungi</taxon>
        <taxon>Dikarya</taxon>
        <taxon>Ascomycota</taxon>
        <taxon>Pezizomycotina</taxon>
        <taxon>Sordariomycetes</taxon>
        <taxon>Sordariomycetidae</taxon>
        <taxon>Diaporthales</taxon>
        <taxon>Diaporthaceae</taxon>
        <taxon>Diaporthe</taxon>
        <taxon>Diaporthe eres species complex</taxon>
    </lineage>
</organism>
<evidence type="ECO:0000256" key="2">
    <source>
        <dbReference type="ARBA" id="ARBA00023016"/>
    </source>
</evidence>
<dbReference type="Proteomes" id="UP001430848">
    <property type="component" value="Unassembled WGS sequence"/>
</dbReference>
<evidence type="ECO:0000256" key="3">
    <source>
        <dbReference type="ARBA" id="ARBA00023239"/>
    </source>
</evidence>
<keyword evidence="9" id="KW-1185">Reference proteome</keyword>
<comment type="caution">
    <text evidence="8">The sequence shown here is derived from an EMBL/GenBank/DDBJ whole genome shotgun (WGS) entry which is preliminary data.</text>
</comment>
<dbReference type="PANTHER" id="PTHR48094">
    <property type="entry name" value="PROTEIN/NUCLEIC ACID DEGLYCASE DJ-1-RELATED"/>
    <property type="match status" value="1"/>
</dbReference>
<dbReference type="Gene3D" id="3.40.50.880">
    <property type="match status" value="1"/>
</dbReference>
<evidence type="ECO:0000259" key="7">
    <source>
        <dbReference type="Pfam" id="PF01965"/>
    </source>
</evidence>
<dbReference type="PANTHER" id="PTHR48094:SF11">
    <property type="entry name" value="GLUTATHIONE-INDEPENDENT GLYOXALASE HSP31-RELATED"/>
    <property type="match status" value="1"/>
</dbReference>
<evidence type="ECO:0000256" key="1">
    <source>
        <dbReference type="ARBA" id="ARBA00013134"/>
    </source>
</evidence>
<proteinExistence type="inferred from homology"/>